<feature type="signal peptide" evidence="1">
    <location>
        <begin position="1"/>
        <end position="22"/>
    </location>
</feature>
<dbReference type="InterPro" id="IPR049853">
    <property type="entry name" value="CarO_OMP"/>
</dbReference>
<sequence>MKTLSTILAASLFAAFSATAMADDSVVQDGYVFEKNQLLPTGVRAEVGTTGYGGALLWTANPYVGLALGYNGGDISWSDDVSVNGTKYDLDMDNNNIYLNAEIRPWGASNNRWAQGVYMAAGVAYLDNDYDLQKRINGGETLSIDGKNYQVETTADGQGGVRGQMSYENDIAPYVGLGFAPKINKNWGVFGEVGAYYTGNPSVNLNQYNLKPVEGNLISAQDAVDMEEREIANDDKYQWLPVGKVGVSFHW</sequence>
<gene>
    <name evidence="2" type="primary">carO</name>
    <name evidence="2" type="ORF">ACKVE0_07250</name>
</gene>
<dbReference type="Proteomes" id="UP001632339">
    <property type="component" value="Unassembled WGS sequence"/>
</dbReference>
<dbReference type="InterPro" id="IPR011250">
    <property type="entry name" value="OMP/PagP_B-barrel"/>
</dbReference>
<protein>
    <submittedName>
        <fullName evidence="2">Ornithine uptake porin CarO</fullName>
    </submittedName>
</protein>
<accession>A0ABW9JTW3</accession>
<dbReference type="RefSeq" id="WP_409140052.1">
    <property type="nucleotide sequence ID" value="NZ_JBJXCW010000006.1"/>
</dbReference>
<dbReference type="EMBL" id="JBJXCW010000006">
    <property type="protein sequence ID" value="MFN0297322.1"/>
    <property type="molecule type" value="Genomic_DNA"/>
</dbReference>
<dbReference type="Gene3D" id="2.40.160.170">
    <property type="match status" value="1"/>
</dbReference>
<name>A0ABW9JTW3_9GAMM</name>
<evidence type="ECO:0000256" key="1">
    <source>
        <dbReference type="SAM" id="SignalP"/>
    </source>
</evidence>
<comment type="caution">
    <text evidence="2">The sequence shown here is derived from an EMBL/GenBank/DDBJ whole genome shotgun (WGS) entry which is preliminary data.</text>
</comment>
<keyword evidence="3" id="KW-1185">Reference proteome</keyword>
<dbReference type="NCBIfam" id="NF038067">
    <property type="entry name" value="OMP_CarO"/>
    <property type="match status" value="1"/>
</dbReference>
<reference evidence="2 3" key="1">
    <citation type="submission" date="2024-12" db="EMBL/GenBank/DDBJ databases">
        <title>C001-4G Acinetobacter sp. assembled genome.</title>
        <authorList>
            <person name="D'Arcy K."/>
            <person name="Kingdon A.D.H."/>
            <person name="Breen A."/>
            <person name="Mckeown C."/>
            <person name="Allman E."/>
            <person name="Sharma P."/>
            <person name="Mcleman A."/>
            <person name="Roberts A.P."/>
        </authorList>
    </citation>
    <scope>NUCLEOTIDE SEQUENCE [LARGE SCALE GENOMIC DNA]</scope>
    <source>
        <strain evidence="2 3">C1-4G</strain>
    </source>
</reference>
<dbReference type="SUPFAM" id="SSF56925">
    <property type="entry name" value="OMPA-like"/>
    <property type="match status" value="1"/>
</dbReference>
<evidence type="ECO:0000313" key="3">
    <source>
        <dbReference type="Proteomes" id="UP001632339"/>
    </source>
</evidence>
<feature type="chain" id="PRO_5047346488" evidence="1">
    <location>
        <begin position="23"/>
        <end position="251"/>
    </location>
</feature>
<organism evidence="2 3">
    <name type="scientific">Acinetobacter albensis</name>
    <dbReference type="NCBI Taxonomy" id="1673609"/>
    <lineage>
        <taxon>Bacteria</taxon>
        <taxon>Pseudomonadati</taxon>
        <taxon>Pseudomonadota</taxon>
        <taxon>Gammaproteobacteria</taxon>
        <taxon>Moraxellales</taxon>
        <taxon>Moraxellaceae</taxon>
        <taxon>Acinetobacter</taxon>
    </lineage>
</organism>
<proteinExistence type="predicted"/>
<keyword evidence="1" id="KW-0732">Signal</keyword>
<evidence type="ECO:0000313" key="2">
    <source>
        <dbReference type="EMBL" id="MFN0297322.1"/>
    </source>
</evidence>